<dbReference type="Proteomes" id="UP000076449">
    <property type="component" value="Chromosome II"/>
</dbReference>
<accession>A0A167T8E3</accession>
<organism evidence="2">
    <name type="scientific">Penicillium chrysogenum</name>
    <name type="common">Penicillium notatum</name>
    <dbReference type="NCBI Taxonomy" id="5076"/>
    <lineage>
        <taxon>Eukaryota</taxon>
        <taxon>Fungi</taxon>
        <taxon>Dikarya</taxon>
        <taxon>Ascomycota</taxon>
        <taxon>Pezizomycotina</taxon>
        <taxon>Eurotiomycetes</taxon>
        <taxon>Eurotiomycetidae</taxon>
        <taxon>Eurotiales</taxon>
        <taxon>Aspergillaceae</taxon>
        <taxon>Penicillium</taxon>
        <taxon>Penicillium chrysogenum species complex</taxon>
    </lineage>
</organism>
<name>A0A167T8E3_PENCH</name>
<evidence type="ECO:0000313" key="2">
    <source>
        <dbReference type="EMBL" id="KZN87997.1"/>
    </source>
</evidence>
<evidence type="ECO:0000256" key="1">
    <source>
        <dbReference type="ARBA" id="ARBA00010795"/>
    </source>
</evidence>
<sequence length="137" mass="15774">MDSPLPQKYLQIQIQDNLKHDIRIENAELESGSFYNEDDPSDILKPDYIDDMVIRHNGGMRTVCSMDSSRGHLDLVDDIRDAKICSLAWRAPTQFREPNEIKKLDQDERYVVEIGSWNETVTTGRVPVTIKEHDQGT</sequence>
<proteinExistence type="inferred from homology"/>
<dbReference type="Pfam" id="PF06355">
    <property type="entry name" value="Aegerolysin"/>
    <property type="match status" value="1"/>
</dbReference>
<gene>
    <name evidence="2" type="ORF">EN45_065650</name>
</gene>
<protein>
    <submittedName>
        <fullName evidence="2">Terrelysin</fullName>
    </submittedName>
</protein>
<dbReference type="GO" id="GO:0019836">
    <property type="term" value="P:symbiont-mediated hemolysis of host erythrocyte"/>
    <property type="evidence" value="ECO:0007669"/>
    <property type="project" value="InterPro"/>
</dbReference>
<dbReference type="EMBL" id="CM002799">
    <property type="protein sequence ID" value="KZN87997.1"/>
    <property type="molecule type" value="Genomic_DNA"/>
</dbReference>
<dbReference type="PhylomeDB" id="A0A167T8E3"/>
<dbReference type="InterPro" id="IPR009413">
    <property type="entry name" value="Aegerolysin-typ"/>
</dbReference>
<reference evidence="2" key="1">
    <citation type="journal article" date="2014" name="Genome Announc.">
        <title>Complete sequencing and chromosome-scale genome assembly of the industrial progenitor strain P2niaD18 from the penicillin producer Penicillium chrysogenum.</title>
        <authorList>
            <person name="Specht T."/>
            <person name="Dahlmann T.A."/>
            <person name="Zadra I."/>
            <person name="Kurnsteiner H."/>
            <person name="Kuck U."/>
        </authorList>
    </citation>
    <scope>NUCLEOTIDE SEQUENCE [LARGE SCALE GENOMIC DNA]</scope>
    <source>
        <strain evidence="2">P2niaD18</strain>
    </source>
</reference>
<dbReference type="Gene3D" id="2.60.270.50">
    <property type="match status" value="1"/>
</dbReference>
<dbReference type="AlphaFoldDB" id="A0A167T8E3"/>
<comment type="similarity">
    <text evidence="1">Belongs to the aegerolysin family.</text>
</comment>